<accession>A0AAV3ZQL6</accession>
<gene>
    <name evidence="1" type="ORF">PoB_002346200</name>
</gene>
<evidence type="ECO:0000313" key="1">
    <source>
        <dbReference type="EMBL" id="GFN96956.1"/>
    </source>
</evidence>
<comment type="caution">
    <text evidence="1">The sequence shown here is derived from an EMBL/GenBank/DDBJ whole genome shotgun (WGS) entry which is preliminary data.</text>
</comment>
<name>A0AAV3ZQL6_9GAST</name>
<protein>
    <submittedName>
        <fullName evidence="1">Uncharacterized protein</fullName>
    </submittedName>
</protein>
<dbReference type="AlphaFoldDB" id="A0AAV3ZQL6"/>
<dbReference type="EMBL" id="BLXT01002711">
    <property type="protein sequence ID" value="GFN96956.1"/>
    <property type="molecule type" value="Genomic_DNA"/>
</dbReference>
<keyword evidence="2" id="KW-1185">Reference proteome</keyword>
<organism evidence="1 2">
    <name type="scientific">Plakobranchus ocellatus</name>
    <dbReference type="NCBI Taxonomy" id="259542"/>
    <lineage>
        <taxon>Eukaryota</taxon>
        <taxon>Metazoa</taxon>
        <taxon>Spiralia</taxon>
        <taxon>Lophotrochozoa</taxon>
        <taxon>Mollusca</taxon>
        <taxon>Gastropoda</taxon>
        <taxon>Heterobranchia</taxon>
        <taxon>Euthyneura</taxon>
        <taxon>Panpulmonata</taxon>
        <taxon>Sacoglossa</taxon>
        <taxon>Placobranchoidea</taxon>
        <taxon>Plakobranchidae</taxon>
        <taxon>Plakobranchus</taxon>
    </lineage>
</organism>
<dbReference type="Proteomes" id="UP000735302">
    <property type="component" value="Unassembled WGS sequence"/>
</dbReference>
<proteinExistence type="predicted"/>
<reference evidence="1 2" key="1">
    <citation type="journal article" date="2021" name="Elife">
        <title>Chloroplast acquisition without the gene transfer in kleptoplastic sea slugs, Plakobranchus ocellatus.</title>
        <authorList>
            <person name="Maeda T."/>
            <person name="Takahashi S."/>
            <person name="Yoshida T."/>
            <person name="Shimamura S."/>
            <person name="Takaki Y."/>
            <person name="Nagai Y."/>
            <person name="Toyoda A."/>
            <person name="Suzuki Y."/>
            <person name="Arimoto A."/>
            <person name="Ishii H."/>
            <person name="Satoh N."/>
            <person name="Nishiyama T."/>
            <person name="Hasebe M."/>
            <person name="Maruyama T."/>
            <person name="Minagawa J."/>
            <person name="Obokata J."/>
            <person name="Shigenobu S."/>
        </authorList>
    </citation>
    <scope>NUCLEOTIDE SEQUENCE [LARGE SCALE GENOMIC DNA]</scope>
</reference>
<evidence type="ECO:0000313" key="2">
    <source>
        <dbReference type="Proteomes" id="UP000735302"/>
    </source>
</evidence>
<sequence length="123" mass="14455">MPAAATPSGWHYRFPKTWTIGWKIYTQVDSCVHGGRIFCGKKTYCWLCSWSRATLGLYLRFCDSFNRGRRRIVSSRRDVLDDRTTRFPYPISSLRKFFNITEFLPCKDAAYVSREVGKEQRPL</sequence>